<accession>A0A0E0QP13</accession>
<organism evidence="2 3">
    <name type="scientific">Oryza rufipogon</name>
    <name type="common">Brownbeard rice</name>
    <name type="synonym">Asian wild rice</name>
    <dbReference type="NCBI Taxonomy" id="4529"/>
    <lineage>
        <taxon>Eukaryota</taxon>
        <taxon>Viridiplantae</taxon>
        <taxon>Streptophyta</taxon>
        <taxon>Embryophyta</taxon>
        <taxon>Tracheophyta</taxon>
        <taxon>Spermatophyta</taxon>
        <taxon>Magnoliopsida</taxon>
        <taxon>Liliopsida</taxon>
        <taxon>Poales</taxon>
        <taxon>Poaceae</taxon>
        <taxon>BOP clade</taxon>
        <taxon>Oryzoideae</taxon>
        <taxon>Oryzeae</taxon>
        <taxon>Oryzinae</taxon>
        <taxon>Oryza</taxon>
    </lineage>
</organism>
<reference evidence="2" key="2">
    <citation type="submission" date="2015-06" db="UniProtKB">
        <authorList>
            <consortium name="EnsemblPlants"/>
        </authorList>
    </citation>
    <scope>IDENTIFICATION</scope>
</reference>
<dbReference type="Proteomes" id="UP000008022">
    <property type="component" value="Unassembled WGS sequence"/>
</dbReference>
<feature type="region of interest" description="Disordered" evidence="1">
    <location>
        <begin position="1"/>
        <end position="111"/>
    </location>
</feature>
<keyword evidence="3" id="KW-1185">Reference proteome</keyword>
<feature type="compositionally biased region" description="Basic residues" evidence="1">
    <location>
        <begin position="100"/>
        <end position="111"/>
    </location>
</feature>
<dbReference type="HOGENOM" id="CLU_1734493_0_0_1"/>
<evidence type="ECO:0000313" key="3">
    <source>
        <dbReference type="Proteomes" id="UP000008022"/>
    </source>
</evidence>
<evidence type="ECO:0000256" key="1">
    <source>
        <dbReference type="SAM" id="MobiDB-lite"/>
    </source>
</evidence>
<reference evidence="3" key="1">
    <citation type="submission" date="2013-06" db="EMBL/GenBank/DDBJ databases">
        <authorList>
            <person name="Zhao Q."/>
        </authorList>
    </citation>
    <scope>NUCLEOTIDE SEQUENCE</scope>
    <source>
        <strain evidence="3">cv. W1943</strain>
    </source>
</reference>
<protein>
    <submittedName>
        <fullName evidence="2">Uncharacterized protein</fullName>
    </submittedName>
</protein>
<feature type="compositionally biased region" description="Low complexity" evidence="1">
    <location>
        <begin position="29"/>
        <end position="38"/>
    </location>
</feature>
<proteinExistence type="predicted"/>
<evidence type="ECO:0000313" key="2">
    <source>
        <dbReference type="EnsemblPlants" id="ORUFI09G03910.1"/>
    </source>
</evidence>
<name>A0A0E0QP13_ORYRU</name>
<dbReference type="EnsemblPlants" id="ORUFI09G03910.1">
    <property type="protein sequence ID" value="ORUFI09G03910.1"/>
    <property type="gene ID" value="ORUFI09G03910"/>
</dbReference>
<dbReference type="AlphaFoldDB" id="A0A0E0QP13"/>
<dbReference type="Gramene" id="ORUFI09G03910.1">
    <property type="protein sequence ID" value="ORUFI09G03910.1"/>
    <property type="gene ID" value="ORUFI09G03910"/>
</dbReference>
<sequence>MAATLLARPPRPHRTYGEPPCTAAPHSTARIAPALPARQLRRRRASACRCVSPSRPPCRAATPRWAARSVAPHTGRHAAARSKLSVGSHPRAINGERKERGRRKKERKKRGKMLGITNKEFAELAQHGQNYLWASDIQSVLGPRSFARRSG</sequence>